<dbReference type="Proteomes" id="UP001208649">
    <property type="component" value="Unassembled WGS sequence"/>
</dbReference>
<evidence type="ECO:0000313" key="2">
    <source>
        <dbReference type="Proteomes" id="UP001208649"/>
    </source>
</evidence>
<protein>
    <submittedName>
        <fullName evidence="1">Uncharacterized protein</fullName>
    </submittedName>
</protein>
<evidence type="ECO:0000313" key="1">
    <source>
        <dbReference type="EMBL" id="MCU7616346.1"/>
    </source>
</evidence>
<sequence length="72" mass="8393">MDISYYEFTNLPDEMQYNMVLSQGRMINENTVSNSRYVLYELSSFSVEIIYSLTKNKISGKNIFLNRSAYSA</sequence>
<name>A0ABT2W291_9FLAO</name>
<keyword evidence="2" id="KW-1185">Reference proteome</keyword>
<proteinExistence type="predicted"/>
<organism evidence="1 2">
    <name type="scientific">Chryseobacterium edaphi</name>
    <dbReference type="NCBI Taxonomy" id="2976532"/>
    <lineage>
        <taxon>Bacteria</taxon>
        <taxon>Pseudomonadati</taxon>
        <taxon>Bacteroidota</taxon>
        <taxon>Flavobacteriia</taxon>
        <taxon>Flavobacteriales</taxon>
        <taxon>Weeksellaceae</taxon>
        <taxon>Chryseobacterium group</taxon>
        <taxon>Chryseobacterium</taxon>
    </lineage>
</organism>
<reference evidence="2" key="1">
    <citation type="submission" date="2023-07" db="EMBL/GenBank/DDBJ databases">
        <title>Chryseobacterium sp. strain PBS4-4 Genome sequencing and assembly.</title>
        <authorList>
            <person name="Jung Y."/>
        </authorList>
    </citation>
    <scope>NUCLEOTIDE SEQUENCE [LARGE SCALE GENOMIC DNA]</scope>
    <source>
        <strain evidence="2">PBS4-4</strain>
    </source>
</reference>
<gene>
    <name evidence="1" type="ORF">NZ698_03990</name>
</gene>
<dbReference type="EMBL" id="JAOTEM010000001">
    <property type="protein sequence ID" value="MCU7616346.1"/>
    <property type="molecule type" value="Genomic_DNA"/>
</dbReference>
<accession>A0ABT2W291</accession>
<comment type="caution">
    <text evidence="1">The sequence shown here is derived from an EMBL/GenBank/DDBJ whole genome shotgun (WGS) entry which is preliminary data.</text>
</comment>
<dbReference type="RefSeq" id="WP_263001797.1">
    <property type="nucleotide sequence ID" value="NZ_JAOTEM010000001.1"/>
</dbReference>